<reference evidence="2 3" key="1">
    <citation type="submission" date="2020-04" db="EMBL/GenBank/DDBJ databases">
        <title>Chryseobacterium sp. RJ-7-14 sp. nov., isolated from Jeju soil.</title>
        <authorList>
            <person name="Dahal R.H."/>
            <person name="Chaudhary D.K."/>
        </authorList>
    </citation>
    <scope>NUCLEOTIDE SEQUENCE [LARGE SCALE GENOMIC DNA]</scope>
    <source>
        <strain evidence="2 3">RJ-7-14</strain>
    </source>
</reference>
<dbReference type="RefSeq" id="WP_169230805.1">
    <property type="nucleotide sequence ID" value="NZ_JABBGF010000001.1"/>
</dbReference>
<feature type="transmembrane region" description="Helical" evidence="1">
    <location>
        <begin position="12"/>
        <end position="32"/>
    </location>
</feature>
<comment type="caution">
    <text evidence="2">The sequence shown here is derived from an EMBL/GenBank/DDBJ whole genome shotgun (WGS) entry which is preliminary data.</text>
</comment>
<dbReference type="AlphaFoldDB" id="A0A7Y0FIG6"/>
<evidence type="ECO:0000313" key="3">
    <source>
        <dbReference type="Proteomes" id="UP000552615"/>
    </source>
</evidence>
<organism evidence="2 3">
    <name type="scientific">Chryseobacterium cheonjiense</name>
    <dbReference type="NCBI Taxonomy" id="2728845"/>
    <lineage>
        <taxon>Bacteria</taxon>
        <taxon>Pseudomonadati</taxon>
        <taxon>Bacteroidota</taxon>
        <taxon>Flavobacteriia</taxon>
        <taxon>Flavobacteriales</taxon>
        <taxon>Weeksellaceae</taxon>
        <taxon>Chryseobacterium group</taxon>
        <taxon>Chryseobacterium</taxon>
    </lineage>
</organism>
<dbReference type="Proteomes" id="UP000552615">
    <property type="component" value="Unassembled WGS sequence"/>
</dbReference>
<keyword evidence="3" id="KW-1185">Reference proteome</keyword>
<evidence type="ECO:0000313" key="2">
    <source>
        <dbReference type="EMBL" id="NML57488.1"/>
    </source>
</evidence>
<name>A0A7Y0FIG6_9FLAO</name>
<dbReference type="EMBL" id="JABBGF010000001">
    <property type="protein sequence ID" value="NML57488.1"/>
    <property type="molecule type" value="Genomic_DNA"/>
</dbReference>
<feature type="transmembrane region" description="Helical" evidence="1">
    <location>
        <begin position="44"/>
        <end position="60"/>
    </location>
</feature>
<keyword evidence="1" id="KW-0812">Transmembrane</keyword>
<evidence type="ECO:0000256" key="1">
    <source>
        <dbReference type="SAM" id="Phobius"/>
    </source>
</evidence>
<gene>
    <name evidence="2" type="ORF">HHL20_09040</name>
</gene>
<sequence length="170" mass="19735">MRLSNRNKTSVYSFINTLLIMFLAAGIGAYFLEENRFNILGKESLLLIAVPLLSIVLFYLNGRQIFEYDSDGEALHFRNRNVIPFLQKPLNDEFPKYKLLKFEIINMVFMKRLYITISSKSNGATLLKYEISYLTRKQIADLRLSLNKVTKTNKENSANNKINNDRRTPA</sequence>
<keyword evidence="1" id="KW-1133">Transmembrane helix</keyword>
<protein>
    <submittedName>
        <fullName evidence="2">Uncharacterized protein</fullName>
    </submittedName>
</protein>
<accession>A0A7Y0FIG6</accession>
<proteinExistence type="predicted"/>
<keyword evidence="1" id="KW-0472">Membrane</keyword>